<name>A0AAN6Y210_9PEZI</name>
<dbReference type="GO" id="GO:0008270">
    <property type="term" value="F:zinc ion binding"/>
    <property type="evidence" value="ECO:0007669"/>
    <property type="project" value="UniProtKB-KW"/>
</dbReference>
<protein>
    <submittedName>
        <fullName evidence="7">MM3350-like domain-containing protein</fullName>
    </submittedName>
</protein>
<evidence type="ECO:0000256" key="1">
    <source>
        <dbReference type="ARBA" id="ARBA00022723"/>
    </source>
</evidence>
<dbReference type="InterPro" id="IPR002893">
    <property type="entry name" value="Znf_MYND"/>
</dbReference>
<dbReference type="Pfam" id="PF07929">
    <property type="entry name" value="PRiA4_ORF3"/>
    <property type="match status" value="1"/>
</dbReference>
<evidence type="ECO:0000256" key="4">
    <source>
        <dbReference type="PROSITE-ProRule" id="PRU00134"/>
    </source>
</evidence>
<dbReference type="AlphaFoldDB" id="A0AAN6Y210"/>
<evidence type="ECO:0000256" key="3">
    <source>
        <dbReference type="ARBA" id="ARBA00022833"/>
    </source>
</evidence>
<feature type="compositionally biased region" description="Polar residues" evidence="5">
    <location>
        <begin position="1"/>
        <end position="15"/>
    </location>
</feature>
<feature type="domain" description="MYND-type" evidence="6">
    <location>
        <begin position="13"/>
        <end position="54"/>
    </location>
</feature>
<dbReference type="Gene3D" id="3.10.290.30">
    <property type="entry name" value="MM3350-like"/>
    <property type="match status" value="1"/>
</dbReference>
<comment type="caution">
    <text evidence="7">The sequence shown here is derived from an EMBL/GenBank/DDBJ whole genome shotgun (WGS) entry which is preliminary data.</text>
</comment>
<accession>A0AAN6Y210</accession>
<sequence length="339" mass="39659">MAPTTNTNSKCSNPSCPHPESPPSTLSRCARCQSESYCSRACQSAAWKKHKPHCRPMNYVLKFDLHPGKITNPPVSRTLSCPARPEFSFYDLHITLQTAFGWKQMTTFDFAVIDPDFVQKEHDLASMIQFTRRLTMGDHSGAPREYLLRLTDPMTKIKGGAGFHHVDEAVRRLREHPGTEEKMAHMMPLYKFFEDKRWEGKQLVYVYDFGNYWEHFMTLYKCVDGTGHYVAEDVGSWKGWEELKKAYRTTKPTKVQEERKTWFETRAANRDPKGLYGQRVHLFDKALCTKQLTDMWDIIPQLNHYSKTEPERFNQMMKRNEEARKELGPWGYGLSLWRQ</sequence>
<proteinExistence type="predicted"/>
<organism evidence="7 8">
    <name type="scientific">Rhypophila decipiens</name>
    <dbReference type="NCBI Taxonomy" id="261697"/>
    <lineage>
        <taxon>Eukaryota</taxon>
        <taxon>Fungi</taxon>
        <taxon>Dikarya</taxon>
        <taxon>Ascomycota</taxon>
        <taxon>Pezizomycotina</taxon>
        <taxon>Sordariomycetes</taxon>
        <taxon>Sordariomycetidae</taxon>
        <taxon>Sordariales</taxon>
        <taxon>Naviculisporaceae</taxon>
        <taxon>Rhypophila</taxon>
    </lineage>
</organism>
<dbReference type="Proteomes" id="UP001301769">
    <property type="component" value="Unassembled WGS sequence"/>
</dbReference>
<keyword evidence="3" id="KW-0862">Zinc</keyword>
<dbReference type="SUPFAM" id="SSF159941">
    <property type="entry name" value="MM3350-like"/>
    <property type="match status" value="1"/>
</dbReference>
<evidence type="ECO:0000256" key="2">
    <source>
        <dbReference type="ARBA" id="ARBA00022771"/>
    </source>
</evidence>
<keyword evidence="2 4" id="KW-0863">Zinc-finger</keyword>
<evidence type="ECO:0000313" key="7">
    <source>
        <dbReference type="EMBL" id="KAK4211173.1"/>
    </source>
</evidence>
<dbReference type="InterPro" id="IPR012912">
    <property type="entry name" value="Plasmid_pRiA4b_Orf3-like"/>
</dbReference>
<dbReference type="PROSITE" id="PS50865">
    <property type="entry name" value="ZF_MYND_2"/>
    <property type="match status" value="1"/>
</dbReference>
<dbReference type="InterPro" id="IPR024047">
    <property type="entry name" value="MM3350-like_sf"/>
</dbReference>
<evidence type="ECO:0000259" key="6">
    <source>
        <dbReference type="PROSITE" id="PS50865"/>
    </source>
</evidence>
<keyword evidence="1" id="KW-0479">Metal-binding</keyword>
<reference evidence="7" key="1">
    <citation type="journal article" date="2023" name="Mol. Phylogenet. Evol.">
        <title>Genome-scale phylogeny and comparative genomics of the fungal order Sordariales.</title>
        <authorList>
            <person name="Hensen N."/>
            <person name="Bonometti L."/>
            <person name="Westerberg I."/>
            <person name="Brannstrom I.O."/>
            <person name="Guillou S."/>
            <person name="Cros-Aarteil S."/>
            <person name="Calhoun S."/>
            <person name="Haridas S."/>
            <person name="Kuo A."/>
            <person name="Mondo S."/>
            <person name="Pangilinan J."/>
            <person name="Riley R."/>
            <person name="LaButti K."/>
            <person name="Andreopoulos B."/>
            <person name="Lipzen A."/>
            <person name="Chen C."/>
            <person name="Yan M."/>
            <person name="Daum C."/>
            <person name="Ng V."/>
            <person name="Clum A."/>
            <person name="Steindorff A."/>
            <person name="Ohm R.A."/>
            <person name="Martin F."/>
            <person name="Silar P."/>
            <person name="Natvig D.O."/>
            <person name="Lalanne C."/>
            <person name="Gautier V."/>
            <person name="Ament-Velasquez S.L."/>
            <person name="Kruys A."/>
            <person name="Hutchinson M.I."/>
            <person name="Powell A.J."/>
            <person name="Barry K."/>
            <person name="Miller A.N."/>
            <person name="Grigoriev I.V."/>
            <person name="Debuchy R."/>
            <person name="Gladieux P."/>
            <person name="Hiltunen Thoren M."/>
            <person name="Johannesson H."/>
        </authorList>
    </citation>
    <scope>NUCLEOTIDE SEQUENCE</scope>
    <source>
        <strain evidence="7">PSN293</strain>
    </source>
</reference>
<keyword evidence="8" id="KW-1185">Reference proteome</keyword>
<evidence type="ECO:0000313" key="8">
    <source>
        <dbReference type="Proteomes" id="UP001301769"/>
    </source>
</evidence>
<reference evidence="7" key="2">
    <citation type="submission" date="2023-05" db="EMBL/GenBank/DDBJ databases">
        <authorList>
            <consortium name="Lawrence Berkeley National Laboratory"/>
            <person name="Steindorff A."/>
            <person name="Hensen N."/>
            <person name="Bonometti L."/>
            <person name="Westerberg I."/>
            <person name="Brannstrom I.O."/>
            <person name="Guillou S."/>
            <person name="Cros-Aarteil S."/>
            <person name="Calhoun S."/>
            <person name="Haridas S."/>
            <person name="Kuo A."/>
            <person name="Mondo S."/>
            <person name="Pangilinan J."/>
            <person name="Riley R."/>
            <person name="Labutti K."/>
            <person name="Andreopoulos B."/>
            <person name="Lipzen A."/>
            <person name="Chen C."/>
            <person name="Yanf M."/>
            <person name="Daum C."/>
            <person name="Ng V."/>
            <person name="Clum A."/>
            <person name="Ohm R."/>
            <person name="Martin F."/>
            <person name="Silar P."/>
            <person name="Natvig D."/>
            <person name="Lalanne C."/>
            <person name="Gautier V."/>
            <person name="Ament-Velasquez S.L."/>
            <person name="Kruys A."/>
            <person name="Hutchinson M.I."/>
            <person name="Powell A.J."/>
            <person name="Barry K."/>
            <person name="Miller A.N."/>
            <person name="Grigoriev I.V."/>
            <person name="Debuchy R."/>
            <person name="Gladieux P."/>
            <person name="Thoren M.H."/>
            <person name="Johannesson H."/>
        </authorList>
    </citation>
    <scope>NUCLEOTIDE SEQUENCE</scope>
    <source>
        <strain evidence="7">PSN293</strain>
    </source>
</reference>
<dbReference type="SUPFAM" id="SSF144232">
    <property type="entry name" value="HIT/MYND zinc finger-like"/>
    <property type="match status" value="1"/>
</dbReference>
<gene>
    <name evidence="7" type="ORF">QBC37DRAFT_446848</name>
</gene>
<dbReference type="Gene3D" id="6.10.140.2220">
    <property type="match status" value="1"/>
</dbReference>
<dbReference type="Pfam" id="PF01753">
    <property type="entry name" value="zf-MYND"/>
    <property type="match status" value="1"/>
</dbReference>
<feature type="region of interest" description="Disordered" evidence="5">
    <location>
        <begin position="1"/>
        <end position="22"/>
    </location>
</feature>
<dbReference type="EMBL" id="MU858155">
    <property type="protein sequence ID" value="KAK4211173.1"/>
    <property type="molecule type" value="Genomic_DNA"/>
</dbReference>
<evidence type="ECO:0000256" key="5">
    <source>
        <dbReference type="SAM" id="MobiDB-lite"/>
    </source>
</evidence>